<evidence type="ECO:0000313" key="3">
    <source>
        <dbReference type="Proteomes" id="UP000193642"/>
    </source>
</evidence>
<gene>
    <name evidence="2" type="ORF">BCR33DRAFT_471247</name>
</gene>
<dbReference type="EMBL" id="MCGO01000053">
    <property type="protein sequence ID" value="ORY36828.1"/>
    <property type="molecule type" value="Genomic_DNA"/>
</dbReference>
<evidence type="ECO:0000313" key="2">
    <source>
        <dbReference type="EMBL" id="ORY36828.1"/>
    </source>
</evidence>
<keyword evidence="1" id="KW-0677">Repeat</keyword>
<dbReference type="PANTHER" id="PTHR46430:SF3">
    <property type="entry name" value="ACTIVATOR OF C KINASE PROTEIN 1"/>
    <property type="match status" value="1"/>
</dbReference>
<dbReference type="SUPFAM" id="SSF81901">
    <property type="entry name" value="HCP-like"/>
    <property type="match status" value="2"/>
</dbReference>
<dbReference type="InterPro" id="IPR011990">
    <property type="entry name" value="TPR-like_helical_dom_sf"/>
</dbReference>
<dbReference type="Gene3D" id="1.25.40.10">
    <property type="entry name" value="Tetratricopeptide repeat domain"/>
    <property type="match status" value="1"/>
</dbReference>
<dbReference type="PANTHER" id="PTHR46430">
    <property type="entry name" value="PROTEIN SKT5-RELATED"/>
    <property type="match status" value="1"/>
</dbReference>
<sequence>MRDGNANYYLGKCFAEDGNYSLAFPAFLRAAKATFPEASYAAASCLEFGKGCPVSFLTAQYYYNSAAESGHLLAMHRMAVALLNGELQFQKDILKGLKWLEKCAEYPKPDVTKALAQYQLSQIYEHGIPDMLDPYHSLSAKFLHDSALQKHPGAMCRLAQAYETGTLGFEQDIRHATKLYADAADLGNPEALFIMADYHLKGLTIMDCGCQGLPTIQSDLTLYSSPMKEELIDVWAIPGAPTFLPTPATSPVKVLPVPSPPPTQLPKPHNGPCHFTALISVDPLRAFNLLNKLMDISSSQNSTLTRLQADACYALGYLHEHPVVDVSIMDMNKSIMYYEAASQAGNVHAKKRVAELKELLGLGALTMTGDSGDEDLEDPREAFRRHIAVEGGIDGIGGRGGEKSFGIVKARRIKKREPDEFEKKLEGVGMLNAPAVDLRMMKQEQNQQILQQRGKEERCSVM</sequence>
<dbReference type="AlphaFoldDB" id="A0A1Y2BPZ8"/>
<dbReference type="Pfam" id="PF08238">
    <property type="entry name" value="Sel1"/>
    <property type="match status" value="5"/>
</dbReference>
<dbReference type="STRING" id="329046.A0A1Y2BPZ8"/>
<dbReference type="InterPro" id="IPR051726">
    <property type="entry name" value="Chitin_Synth_Reg"/>
</dbReference>
<dbReference type="InterPro" id="IPR006597">
    <property type="entry name" value="Sel1-like"/>
</dbReference>
<accession>A0A1Y2BPZ8</accession>
<reference evidence="2 3" key="1">
    <citation type="submission" date="2016-07" db="EMBL/GenBank/DDBJ databases">
        <title>Pervasive Adenine N6-methylation of Active Genes in Fungi.</title>
        <authorList>
            <consortium name="DOE Joint Genome Institute"/>
            <person name="Mondo S.J."/>
            <person name="Dannebaum R.O."/>
            <person name="Kuo R.C."/>
            <person name="Labutti K."/>
            <person name="Haridas S."/>
            <person name="Kuo A."/>
            <person name="Salamov A."/>
            <person name="Ahrendt S.R."/>
            <person name="Lipzen A."/>
            <person name="Sullivan W."/>
            <person name="Andreopoulos W.B."/>
            <person name="Clum A."/>
            <person name="Lindquist E."/>
            <person name="Daum C."/>
            <person name="Ramamoorthy G.K."/>
            <person name="Gryganskyi A."/>
            <person name="Culley D."/>
            <person name="Magnuson J.K."/>
            <person name="James T.Y."/>
            <person name="O'Malley M.A."/>
            <person name="Stajich J.E."/>
            <person name="Spatafora J.W."/>
            <person name="Visel A."/>
            <person name="Grigoriev I.V."/>
        </authorList>
    </citation>
    <scope>NUCLEOTIDE SEQUENCE [LARGE SCALE GENOMIC DNA]</scope>
    <source>
        <strain evidence="2 3">JEL800</strain>
    </source>
</reference>
<name>A0A1Y2BPZ8_9FUNG</name>
<dbReference type="Proteomes" id="UP000193642">
    <property type="component" value="Unassembled WGS sequence"/>
</dbReference>
<dbReference type="SMART" id="SM00671">
    <property type="entry name" value="SEL1"/>
    <property type="match status" value="6"/>
</dbReference>
<keyword evidence="3" id="KW-1185">Reference proteome</keyword>
<organism evidence="2 3">
    <name type="scientific">Rhizoclosmatium globosum</name>
    <dbReference type="NCBI Taxonomy" id="329046"/>
    <lineage>
        <taxon>Eukaryota</taxon>
        <taxon>Fungi</taxon>
        <taxon>Fungi incertae sedis</taxon>
        <taxon>Chytridiomycota</taxon>
        <taxon>Chytridiomycota incertae sedis</taxon>
        <taxon>Chytridiomycetes</taxon>
        <taxon>Chytridiales</taxon>
        <taxon>Chytriomycetaceae</taxon>
        <taxon>Rhizoclosmatium</taxon>
    </lineage>
</organism>
<comment type="caution">
    <text evidence="2">The sequence shown here is derived from an EMBL/GenBank/DDBJ whole genome shotgun (WGS) entry which is preliminary data.</text>
</comment>
<evidence type="ECO:0000256" key="1">
    <source>
        <dbReference type="ARBA" id="ARBA00022737"/>
    </source>
</evidence>
<dbReference type="OrthoDB" id="272077at2759"/>
<protein>
    <submittedName>
        <fullName evidence="2">HCP-like protein</fullName>
    </submittedName>
</protein>
<proteinExistence type="predicted"/>